<sequence length="37" mass="4212">MMKYTCLAQLLVSICGSESVYFCIYTGHVLLLLRLND</sequence>
<protein>
    <submittedName>
        <fullName evidence="1">Uncharacterized protein</fullName>
    </submittedName>
</protein>
<dbReference type="EMBL" id="GBRH01224666">
    <property type="protein sequence ID" value="JAD73229.1"/>
    <property type="molecule type" value="Transcribed_RNA"/>
</dbReference>
<reference evidence="1" key="1">
    <citation type="submission" date="2014-09" db="EMBL/GenBank/DDBJ databases">
        <authorList>
            <person name="Magalhaes I.L.F."/>
            <person name="Oliveira U."/>
            <person name="Santos F.R."/>
            <person name="Vidigal T.H.D.A."/>
            <person name="Brescovit A.D."/>
            <person name="Santos A.J."/>
        </authorList>
    </citation>
    <scope>NUCLEOTIDE SEQUENCE</scope>
    <source>
        <tissue evidence="1">Shoot tissue taken approximately 20 cm above the soil surface</tissue>
    </source>
</reference>
<proteinExistence type="predicted"/>
<dbReference type="AlphaFoldDB" id="A0A0A9CAB4"/>
<reference evidence="1" key="2">
    <citation type="journal article" date="2015" name="Data Brief">
        <title>Shoot transcriptome of the giant reed, Arundo donax.</title>
        <authorList>
            <person name="Barrero R.A."/>
            <person name="Guerrero F.D."/>
            <person name="Moolhuijzen P."/>
            <person name="Goolsby J.A."/>
            <person name="Tidwell J."/>
            <person name="Bellgard S.E."/>
            <person name="Bellgard M.I."/>
        </authorList>
    </citation>
    <scope>NUCLEOTIDE SEQUENCE</scope>
    <source>
        <tissue evidence="1">Shoot tissue taken approximately 20 cm above the soil surface</tissue>
    </source>
</reference>
<organism evidence="1">
    <name type="scientific">Arundo donax</name>
    <name type="common">Giant reed</name>
    <name type="synonym">Donax arundinaceus</name>
    <dbReference type="NCBI Taxonomy" id="35708"/>
    <lineage>
        <taxon>Eukaryota</taxon>
        <taxon>Viridiplantae</taxon>
        <taxon>Streptophyta</taxon>
        <taxon>Embryophyta</taxon>
        <taxon>Tracheophyta</taxon>
        <taxon>Spermatophyta</taxon>
        <taxon>Magnoliopsida</taxon>
        <taxon>Liliopsida</taxon>
        <taxon>Poales</taxon>
        <taxon>Poaceae</taxon>
        <taxon>PACMAD clade</taxon>
        <taxon>Arundinoideae</taxon>
        <taxon>Arundineae</taxon>
        <taxon>Arundo</taxon>
    </lineage>
</organism>
<name>A0A0A9CAB4_ARUDO</name>
<evidence type="ECO:0000313" key="1">
    <source>
        <dbReference type="EMBL" id="JAD73229.1"/>
    </source>
</evidence>
<accession>A0A0A9CAB4</accession>